<feature type="region of interest" description="Disordered" evidence="1">
    <location>
        <begin position="12"/>
        <end position="159"/>
    </location>
</feature>
<keyword evidence="3" id="KW-1185">Reference proteome</keyword>
<evidence type="ECO:0000313" key="2">
    <source>
        <dbReference type="EMBL" id="KAK3055578.1"/>
    </source>
</evidence>
<feature type="compositionally biased region" description="Acidic residues" evidence="1">
    <location>
        <begin position="255"/>
        <end position="267"/>
    </location>
</feature>
<protein>
    <submittedName>
        <fullName evidence="2">Uncharacterized protein</fullName>
    </submittedName>
</protein>
<gene>
    <name evidence="2" type="ORF">LTR09_003498</name>
</gene>
<dbReference type="Proteomes" id="UP001271007">
    <property type="component" value="Unassembled WGS sequence"/>
</dbReference>
<feature type="region of interest" description="Disordered" evidence="1">
    <location>
        <begin position="192"/>
        <end position="385"/>
    </location>
</feature>
<feature type="compositionally biased region" description="Polar residues" evidence="1">
    <location>
        <begin position="21"/>
        <end position="52"/>
    </location>
</feature>
<feature type="compositionally biased region" description="Low complexity" evidence="1">
    <location>
        <begin position="270"/>
        <end position="282"/>
    </location>
</feature>
<sequence length="603" mass="65677">MSHDLFAAFETASISKDLESKQSQSGPGTIYQKPSNFNGDWTNTPSLGNNVTVAEESQKAFTSQTDEDDDDFGDFEDASVPTLTSPQGRELPQGQSKPGNDASERRSEVPSGPVPSSRKTHYLPKAPRPSQPAEPAAKQAETGRHPFADHMDLLFEAGDDEYDAGADELGDLASNPEAAMAYSKRIIAEQEAAHARTQSVKLPQSKPIPKVEAKPVRRVEVKHQPNKLKKKSGYAPASRNAEVLFDADNVSEHAAEDDDFGDFEDWNEPTTHSTSISKSSTTQQQVVMPAMDLLGLEEAPKSTNGINGSSNYKTSPERRKQGKPHDLPSSTIASQETKLEDDSWDDFETSVPQSPTASASGRPTSTSCRNTRSAEPAGQPDLVPPSNVPPPILLLSLFPPLFSSADDALFDTMAKLELKQRQALLAHPASHQFLRGYLGHCTVLAHIIAGRKLRWKRDQRLSQSMRIGPAAAGGKGGMKLTGLDKTEVAKEDREVVDVLRLWKGQVGKLRTAVTAASAAPGLPKLPPVPEIAEQMPVKTLKPSEGGVTAVHACALCGLRREERVARVDLEVEDSFGEWWVQGLNMHVACKKFWEDFEKKLKSR</sequence>
<organism evidence="2 3">
    <name type="scientific">Extremus antarcticus</name>
    <dbReference type="NCBI Taxonomy" id="702011"/>
    <lineage>
        <taxon>Eukaryota</taxon>
        <taxon>Fungi</taxon>
        <taxon>Dikarya</taxon>
        <taxon>Ascomycota</taxon>
        <taxon>Pezizomycotina</taxon>
        <taxon>Dothideomycetes</taxon>
        <taxon>Dothideomycetidae</taxon>
        <taxon>Mycosphaerellales</taxon>
        <taxon>Extremaceae</taxon>
        <taxon>Extremus</taxon>
    </lineage>
</organism>
<proteinExistence type="predicted"/>
<dbReference type="EMBL" id="JAWDJX010000008">
    <property type="protein sequence ID" value="KAK3055578.1"/>
    <property type="molecule type" value="Genomic_DNA"/>
</dbReference>
<feature type="compositionally biased region" description="Polar residues" evidence="1">
    <location>
        <begin position="81"/>
        <end position="98"/>
    </location>
</feature>
<feature type="compositionally biased region" description="Polar residues" evidence="1">
    <location>
        <begin position="301"/>
        <end position="314"/>
    </location>
</feature>
<evidence type="ECO:0000313" key="3">
    <source>
        <dbReference type="Proteomes" id="UP001271007"/>
    </source>
</evidence>
<feature type="compositionally biased region" description="Polar residues" evidence="1">
    <location>
        <begin position="350"/>
        <end position="373"/>
    </location>
</feature>
<comment type="caution">
    <text evidence="2">The sequence shown here is derived from an EMBL/GenBank/DDBJ whole genome shotgun (WGS) entry which is preliminary data.</text>
</comment>
<dbReference type="PANTHER" id="PTHR42084">
    <property type="entry name" value="YALI0E26631P"/>
    <property type="match status" value="1"/>
</dbReference>
<feature type="compositionally biased region" description="Acidic residues" evidence="1">
    <location>
        <begin position="65"/>
        <end position="77"/>
    </location>
</feature>
<name>A0AAJ0DKD1_9PEZI</name>
<reference evidence="2" key="1">
    <citation type="submission" date="2023-04" db="EMBL/GenBank/DDBJ databases">
        <title>Black Yeasts Isolated from many extreme environments.</title>
        <authorList>
            <person name="Coleine C."/>
            <person name="Stajich J.E."/>
            <person name="Selbmann L."/>
        </authorList>
    </citation>
    <scope>NUCLEOTIDE SEQUENCE</scope>
    <source>
        <strain evidence="2">CCFEE 5312</strain>
    </source>
</reference>
<dbReference type="PANTHER" id="PTHR42084:SF1">
    <property type="entry name" value="SERINE_THREONINE-PROTEIN KINASE PPK6"/>
    <property type="match status" value="1"/>
</dbReference>
<dbReference type="AlphaFoldDB" id="A0AAJ0DKD1"/>
<feature type="compositionally biased region" description="Basic and acidic residues" evidence="1">
    <location>
        <begin position="315"/>
        <end position="326"/>
    </location>
</feature>
<evidence type="ECO:0000256" key="1">
    <source>
        <dbReference type="SAM" id="MobiDB-lite"/>
    </source>
</evidence>
<accession>A0AAJ0DKD1</accession>
<feature type="compositionally biased region" description="Basic and acidic residues" evidence="1">
    <location>
        <begin position="209"/>
        <end position="223"/>
    </location>
</feature>
<feature type="compositionally biased region" description="Basic and acidic residues" evidence="1">
    <location>
        <begin position="141"/>
        <end position="153"/>
    </location>
</feature>